<feature type="coiled-coil region" evidence="1">
    <location>
        <begin position="271"/>
        <end position="355"/>
    </location>
</feature>
<gene>
    <name evidence="3" type="ORF">CHLRE_05g239550v5</name>
</gene>
<feature type="compositionally biased region" description="Low complexity" evidence="2">
    <location>
        <begin position="20"/>
        <end position="32"/>
    </location>
</feature>
<accession>A0A2K3DT37</accession>
<feature type="compositionally biased region" description="Gly residues" evidence="2">
    <location>
        <begin position="492"/>
        <end position="507"/>
    </location>
</feature>
<reference evidence="3 4" key="1">
    <citation type="journal article" date="2007" name="Science">
        <title>The Chlamydomonas genome reveals the evolution of key animal and plant functions.</title>
        <authorList>
            <person name="Merchant S.S."/>
            <person name="Prochnik S.E."/>
            <person name="Vallon O."/>
            <person name="Harris E.H."/>
            <person name="Karpowicz S.J."/>
            <person name="Witman G.B."/>
            <person name="Terry A."/>
            <person name="Salamov A."/>
            <person name="Fritz-Laylin L.K."/>
            <person name="Marechal-Drouard L."/>
            <person name="Marshall W.F."/>
            <person name="Qu L.H."/>
            <person name="Nelson D.R."/>
            <person name="Sanderfoot A.A."/>
            <person name="Spalding M.H."/>
            <person name="Kapitonov V.V."/>
            <person name="Ren Q."/>
            <person name="Ferris P."/>
            <person name="Lindquist E."/>
            <person name="Shapiro H."/>
            <person name="Lucas S.M."/>
            <person name="Grimwood J."/>
            <person name="Schmutz J."/>
            <person name="Cardol P."/>
            <person name="Cerutti H."/>
            <person name="Chanfreau G."/>
            <person name="Chen C.L."/>
            <person name="Cognat V."/>
            <person name="Croft M.T."/>
            <person name="Dent R."/>
            <person name="Dutcher S."/>
            <person name="Fernandez E."/>
            <person name="Fukuzawa H."/>
            <person name="Gonzalez-Ballester D."/>
            <person name="Gonzalez-Halphen D."/>
            <person name="Hallmann A."/>
            <person name="Hanikenne M."/>
            <person name="Hippler M."/>
            <person name="Inwood W."/>
            <person name="Jabbari K."/>
            <person name="Kalanon M."/>
            <person name="Kuras R."/>
            <person name="Lefebvre P.A."/>
            <person name="Lemaire S.D."/>
            <person name="Lobanov A.V."/>
            <person name="Lohr M."/>
            <person name="Manuell A."/>
            <person name="Meier I."/>
            <person name="Mets L."/>
            <person name="Mittag M."/>
            <person name="Mittelmeier T."/>
            <person name="Moroney J.V."/>
            <person name="Moseley J."/>
            <person name="Napoli C."/>
            <person name="Nedelcu A.M."/>
            <person name="Niyogi K."/>
            <person name="Novoselov S.V."/>
            <person name="Paulsen I.T."/>
            <person name="Pazour G."/>
            <person name="Purton S."/>
            <person name="Ral J.P."/>
            <person name="Riano-Pachon D.M."/>
            <person name="Riekhof W."/>
            <person name="Rymarquis L."/>
            <person name="Schroda M."/>
            <person name="Stern D."/>
            <person name="Umen J."/>
            <person name="Willows R."/>
            <person name="Wilson N."/>
            <person name="Zimmer S.L."/>
            <person name="Allmer J."/>
            <person name="Balk J."/>
            <person name="Bisova K."/>
            <person name="Chen C.J."/>
            <person name="Elias M."/>
            <person name="Gendler K."/>
            <person name="Hauser C."/>
            <person name="Lamb M.R."/>
            <person name="Ledford H."/>
            <person name="Long J.C."/>
            <person name="Minagawa J."/>
            <person name="Page M.D."/>
            <person name="Pan J."/>
            <person name="Pootakham W."/>
            <person name="Roje S."/>
            <person name="Rose A."/>
            <person name="Stahlberg E."/>
            <person name="Terauchi A.M."/>
            <person name="Yang P."/>
            <person name="Ball S."/>
            <person name="Bowler C."/>
            <person name="Dieckmann C.L."/>
            <person name="Gladyshev V.N."/>
            <person name="Green P."/>
            <person name="Jorgensen R."/>
            <person name="Mayfield S."/>
            <person name="Mueller-Roeber B."/>
            <person name="Rajamani S."/>
            <person name="Sayre R.T."/>
            <person name="Brokstein P."/>
            <person name="Dubchak I."/>
            <person name="Goodstein D."/>
            <person name="Hornick L."/>
            <person name="Huang Y.W."/>
            <person name="Jhaveri J."/>
            <person name="Luo Y."/>
            <person name="Martinez D."/>
            <person name="Ngau W.C."/>
            <person name="Otillar B."/>
            <person name="Poliakov A."/>
            <person name="Porter A."/>
            <person name="Szajkowski L."/>
            <person name="Werner G."/>
            <person name="Zhou K."/>
            <person name="Grigoriev I.V."/>
            <person name="Rokhsar D.S."/>
            <person name="Grossman A.R."/>
        </authorList>
    </citation>
    <scope>NUCLEOTIDE SEQUENCE [LARGE SCALE GENOMIC DNA]</scope>
    <source>
        <strain evidence="4">CC-503</strain>
    </source>
</reference>
<dbReference type="AlphaFoldDB" id="A0A2K3DT37"/>
<proteinExistence type="predicted"/>
<feature type="region of interest" description="Disordered" evidence="2">
    <location>
        <begin position="206"/>
        <end position="229"/>
    </location>
</feature>
<feature type="compositionally biased region" description="Gly residues" evidence="2">
    <location>
        <begin position="207"/>
        <end position="220"/>
    </location>
</feature>
<dbReference type="InParanoid" id="A0A2K3DT37"/>
<organism evidence="3 4">
    <name type="scientific">Chlamydomonas reinhardtii</name>
    <name type="common">Chlamydomonas smithii</name>
    <dbReference type="NCBI Taxonomy" id="3055"/>
    <lineage>
        <taxon>Eukaryota</taxon>
        <taxon>Viridiplantae</taxon>
        <taxon>Chlorophyta</taxon>
        <taxon>core chlorophytes</taxon>
        <taxon>Chlorophyceae</taxon>
        <taxon>CS clade</taxon>
        <taxon>Chlamydomonadales</taxon>
        <taxon>Chlamydomonadaceae</taxon>
        <taxon>Chlamydomonas</taxon>
    </lineage>
</organism>
<name>A0A2K3DT37_CHLRE</name>
<evidence type="ECO:0000256" key="2">
    <source>
        <dbReference type="SAM" id="MobiDB-lite"/>
    </source>
</evidence>
<dbReference type="KEGG" id="cre:CHLRE_05g239550v5"/>
<evidence type="ECO:0000313" key="4">
    <source>
        <dbReference type="Proteomes" id="UP000006906"/>
    </source>
</evidence>
<feature type="compositionally biased region" description="Low complexity" evidence="2">
    <location>
        <begin position="60"/>
        <end position="71"/>
    </location>
</feature>
<sequence length="638" mass="63313">MSAATDSPLVSLPQPPSRPPLRTSSSRTSLGPGVFSPMSSPKSLQRPAGPSPSSSFARLSGTGASGSNSPGNGLGPSPPSGGLSGAGGDLPRLTRASESGADRTSRNSPSTPGGSLRRSTTMSGAREPGGSASLGVTLAAKEGSPSSSGGGPGGPGPSGNESAVMVKRERNALLQEKALLLANKRRMEAAIRSLLEQQAEDGAAWAGDGGAAGGGGGGSGSLMPAVGGSRPPLTRAAGSVRNVMAKVLEESSNLDKQIVVKGSAGAAILASADADARVRELTARIAELQTEHEVALSRMEGELKYRITQASAATSSLQRQLGEAEEDVASLRRQLSLAESRVREYADNNTELRRQVYELNTTLGDRNQALADAKTAMGTDKATLQTVNDMLKAQLREAAADRAAKAARISELERQLVHRETLLTEAQQQLEAARGIQAITHHSGSGGAPPGLMAIGSSRSSSIPGGLSAGLSSSVSLPIGAMSSAFHSTAGLGGGGGGGGGGSGGNGTRLAPLPPPEPKEVWGSVSPMLAAVGARSHLPAAGGLNGCNGPNIYNGIAANGQAAAPVVPSLIMVNGFSKVGGGGGTGAAGGATLGRGGPGAGAGALTPQAMEAAKSLGLSSAYSEDFSGSEPGDAEECE</sequence>
<dbReference type="Gene3D" id="1.10.287.1490">
    <property type="match status" value="1"/>
</dbReference>
<feature type="region of interest" description="Disordered" evidence="2">
    <location>
        <begin position="492"/>
        <end position="519"/>
    </location>
</feature>
<evidence type="ECO:0000256" key="1">
    <source>
        <dbReference type="SAM" id="Coils"/>
    </source>
</evidence>
<dbReference type="Proteomes" id="UP000006906">
    <property type="component" value="Chromosome 5"/>
</dbReference>
<dbReference type="RefSeq" id="XP_042924907.1">
    <property type="nucleotide sequence ID" value="XM_043062343.1"/>
</dbReference>
<protein>
    <submittedName>
        <fullName evidence="3">Uncharacterized protein</fullName>
    </submittedName>
</protein>
<dbReference type="GeneID" id="66053416"/>
<keyword evidence="4" id="KW-1185">Reference proteome</keyword>
<dbReference type="EMBL" id="CM008966">
    <property type="protein sequence ID" value="PNW83692.1"/>
    <property type="molecule type" value="Genomic_DNA"/>
</dbReference>
<dbReference type="SUPFAM" id="SSF57997">
    <property type="entry name" value="Tropomyosin"/>
    <property type="match status" value="1"/>
</dbReference>
<dbReference type="OrthoDB" id="10526549at2759"/>
<feature type="coiled-coil region" evidence="1">
    <location>
        <begin position="395"/>
        <end position="429"/>
    </location>
</feature>
<dbReference type="Gramene" id="PNW83692">
    <property type="protein sequence ID" value="PNW83692"/>
    <property type="gene ID" value="CHLRE_05g239550v5"/>
</dbReference>
<feature type="region of interest" description="Disordered" evidence="2">
    <location>
        <begin position="1"/>
        <end position="162"/>
    </location>
</feature>
<feature type="compositionally biased region" description="Polar residues" evidence="2">
    <location>
        <begin position="106"/>
        <end position="123"/>
    </location>
</feature>
<evidence type="ECO:0000313" key="3">
    <source>
        <dbReference type="EMBL" id="PNW83692.1"/>
    </source>
</evidence>
<feature type="compositionally biased region" description="Gly residues" evidence="2">
    <location>
        <begin position="148"/>
        <end position="157"/>
    </location>
</feature>
<keyword evidence="1" id="KW-0175">Coiled coil</keyword>